<keyword evidence="5" id="KW-1185">Reference proteome</keyword>
<dbReference type="GO" id="GO:0046872">
    <property type="term" value="F:metal ion binding"/>
    <property type="evidence" value="ECO:0007669"/>
    <property type="project" value="UniProtKB-KW"/>
</dbReference>
<comment type="caution">
    <text evidence="4">The sequence shown here is derived from an EMBL/GenBank/DDBJ whole genome shotgun (WGS) entry which is preliminary data.</text>
</comment>
<dbReference type="Pfam" id="PF13359">
    <property type="entry name" value="DDE_Tnp_4"/>
    <property type="match status" value="1"/>
</dbReference>
<evidence type="ECO:0000313" key="5">
    <source>
        <dbReference type="Proteomes" id="UP001162156"/>
    </source>
</evidence>
<reference evidence="4" key="1">
    <citation type="journal article" date="2023" name="Insect Mol. Biol.">
        <title>Genome sequencing provides insights into the evolution of gene families encoding plant cell wall-degrading enzymes in longhorned beetles.</title>
        <authorList>
            <person name="Shin N.R."/>
            <person name="Okamura Y."/>
            <person name="Kirsch R."/>
            <person name="Pauchet Y."/>
        </authorList>
    </citation>
    <scope>NUCLEOTIDE SEQUENCE</scope>
    <source>
        <strain evidence="4">RBIC_L_NR</strain>
    </source>
</reference>
<comment type="cofactor">
    <cofactor evidence="1">
        <name>a divalent metal cation</name>
        <dbReference type="ChEBI" id="CHEBI:60240"/>
    </cofactor>
</comment>
<accession>A0AAV8WJ27</accession>
<gene>
    <name evidence="4" type="ORF">NQ314_021086</name>
</gene>
<dbReference type="Proteomes" id="UP001162156">
    <property type="component" value="Unassembled WGS sequence"/>
</dbReference>
<dbReference type="EMBL" id="JANEYF010005865">
    <property type="protein sequence ID" value="KAJ8926539.1"/>
    <property type="molecule type" value="Genomic_DNA"/>
</dbReference>
<evidence type="ECO:0000313" key="4">
    <source>
        <dbReference type="EMBL" id="KAJ8926539.1"/>
    </source>
</evidence>
<evidence type="ECO:0000259" key="3">
    <source>
        <dbReference type="Pfam" id="PF13359"/>
    </source>
</evidence>
<evidence type="ECO:0000256" key="1">
    <source>
        <dbReference type="ARBA" id="ARBA00001968"/>
    </source>
</evidence>
<sequence>MDLGYLLLIRRPRHRRRPSLYRRILAFDMDDEIFISLFHISKAMTSDIILLLNNALVRPTRRHNALPVGIQIVPMFTFKPHDEHWNAYLNRKGRYSLNIQMVCESNRKIIDVVAQYPGSVHDSFIYNNCGLRRFLHSAELPRNSWLLGDKGYPLEHCLLTPFRNPNNDMEERYNIAHRHTRNLIERVFGILKLVWSIFA</sequence>
<evidence type="ECO:0000256" key="2">
    <source>
        <dbReference type="ARBA" id="ARBA00022723"/>
    </source>
</evidence>
<proteinExistence type="predicted"/>
<name>A0AAV8WJ27_9CUCU</name>
<feature type="domain" description="DDE Tnp4" evidence="3">
    <location>
        <begin position="79"/>
        <end position="198"/>
    </location>
</feature>
<keyword evidence="2" id="KW-0479">Metal-binding</keyword>
<organism evidence="4 5">
    <name type="scientific">Rhamnusium bicolor</name>
    <dbReference type="NCBI Taxonomy" id="1586634"/>
    <lineage>
        <taxon>Eukaryota</taxon>
        <taxon>Metazoa</taxon>
        <taxon>Ecdysozoa</taxon>
        <taxon>Arthropoda</taxon>
        <taxon>Hexapoda</taxon>
        <taxon>Insecta</taxon>
        <taxon>Pterygota</taxon>
        <taxon>Neoptera</taxon>
        <taxon>Endopterygota</taxon>
        <taxon>Coleoptera</taxon>
        <taxon>Polyphaga</taxon>
        <taxon>Cucujiformia</taxon>
        <taxon>Chrysomeloidea</taxon>
        <taxon>Cerambycidae</taxon>
        <taxon>Lepturinae</taxon>
        <taxon>Rhagiini</taxon>
        <taxon>Rhamnusium</taxon>
    </lineage>
</organism>
<dbReference type="InterPro" id="IPR027806">
    <property type="entry name" value="HARBI1_dom"/>
</dbReference>
<protein>
    <recommendedName>
        <fullName evidence="3">DDE Tnp4 domain-containing protein</fullName>
    </recommendedName>
</protein>
<dbReference type="AlphaFoldDB" id="A0AAV8WJ27"/>